<dbReference type="EMBL" id="JAVHJO010000016">
    <property type="protein sequence ID" value="KAK6526491.1"/>
    <property type="molecule type" value="Genomic_DNA"/>
</dbReference>
<dbReference type="InterPro" id="IPR056125">
    <property type="entry name" value="DUF7708"/>
</dbReference>
<keyword evidence="2" id="KW-0040">ANK repeat</keyword>
<evidence type="ECO:0000259" key="3">
    <source>
        <dbReference type="Pfam" id="PF24809"/>
    </source>
</evidence>
<accession>A0AAV9WUI3</accession>
<sequence length="1640" mass="186034">MSGSFCDPWNVAKERFTEGLSDAEKAKFNSVTVEDVLYAASAAQKNAKDDSKAWYMASKLMPIVDAINQYGTALDVISNSQSGILCPLWGGLRVVLLLAEAFGKYHEKLMDMFERIGDVLPRFGSYAKLFPSEKYLLHALSLVYIDILQFCTSAKQVFLKARESKPARASFSFSPSTKTAIKLAWKPFEKQFGDVMGRFRRHKANVEREAGLAHMIEASKERAAQADERRLQQSGRSIVLQQKIDEEARRKKKRWDFIIARLCPYNYDKIMRHSQSTRHDGTCTWILNCDEYMRWSNSANSGVLWVHGKAGSGKTILSGWVHENQVQIVAKLRQTVLLSYLCDFKEEDSLSPKTILQSFIKQMLLSLGPSSAPEGLLDVLELLVQSNNATDFEDIVDVFFNFARLFKQIRIILDGVDECDNHSKGELMRWIDRLPNFSDAIITIYVSSRNDIDIRDGLKRYPEISLATSQPAQDLNTYIYEQVEILKAKGKLKFNNQNLYNMVIEKLTVSLGIAAVKGKSLRFERGEDICDCATDSEVEETLNHLPIDLYQTYERGLKKIFFDERGTLRPWSTTMRLYNWIYHAKRPLTLDELMEAIAVTTGDRQLQVQKIATGEDRWKVIKRCGNLLEYNEEEDTIAFFHYTLKQYISELSEITEIHQPNENRYDSGLKSIAKKISLSAEVVALICLTYLSFSDFETVLIPFQESSVQNVNSNMELIQEFASTIAMPQVIDTALGKGINSILRGFRLMNGLFEEEPVAPKLKVNFARYIYLPKPPPEPILRQFKLLGYVRTFWLQHCRSLDFAKLADTQLHYNNLLKLCFEKEMLFDIRPWGKKYSSGAYRYTDAFVWAVENDHVLLVSIILTQSATWATRNYYRRLTLEDGKSMLHIAASHSTADMMKMLLADGSGIMSSKTLFTYSTLDVCDRNPLHIACLHGSLRVVEYLFSFMNPVIPCFSDFDIYGNTAFDYAVENGGINVIGALITSTQGKDLDINSWSSRQGWHLDGKSSEKLEKLFILVCTSGRSDVYLAFEPIFSIWLNKASRNEARLKGIQGALDTRNIPILLNIFSSLPKTHYGSLEIEELVVRAFRISVEFQMIKLSRILLDFDNAISIGKEFQVQAVKRPLNYEELNYVTGLGPYPAAIPRLLACLYGIHGYTEIQFVPPWPGLLRLLPDGCNLGAIGNAILRNDSELFQKNLDLGLRQDKTFAQEIYLFCWQNILLATLGVTETFAKRKVHMLKGQTMVIPETQILHSVMKIRSLFVMARMLLLLSSKASEPNSITFRPNPIQETLFPLFRDMIQIILGLIIGIQQIGSNEKDITSDILRLFLEQLDSAVFILESLVDLLRADERDALLSSVYDPKIFPVKPLTQSISNFFPVLLWIAVLLISEGKEATSGILSKTYPYIPTAELKPILEADILLPNDYFLETGILEIVDTSFSRILKGKDTYYRGDPEQDLGLFGPALSVWAPDLLQVLCENAVCAMSSDSGRKGDDPHDVQTTIQICLQWVCNVLVIPGLPDQLVDKSYQSLKVLIAAGAEPSTFTDLYPRTQKWDWYTPYQKIEELHTPGPLKDKILHLFDVSTDMLYDDPLLPGATEPAGSSSENAVRYRKRMDSISEIDEYSSAIVALTNRRQGIHTSEI</sequence>
<feature type="domain" description="Nephrocystin 3-like N-terminal" evidence="4">
    <location>
        <begin position="281"/>
        <end position="449"/>
    </location>
</feature>
<evidence type="ECO:0000256" key="2">
    <source>
        <dbReference type="PROSITE-ProRule" id="PRU00023"/>
    </source>
</evidence>
<dbReference type="InterPro" id="IPR002110">
    <property type="entry name" value="Ankyrin_rpt"/>
</dbReference>
<evidence type="ECO:0000259" key="4">
    <source>
        <dbReference type="Pfam" id="PF24883"/>
    </source>
</evidence>
<dbReference type="Gene3D" id="1.25.40.20">
    <property type="entry name" value="Ankyrin repeat-containing domain"/>
    <property type="match status" value="1"/>
</dbReference>
<proteinExistence type="predicted"/>
<dbReference type="Pfam" id="PF12796">
    <property type="entry name" value="Ank_2"/>
    <property type="match status" value="1"/>
</dbReference>
<protein>
    <recommendedName>
        <fullName evidence="7">NACHT domain-containing protein</fullName>
    </recommendedName>
</protein>
<organism evidence="5 6">
    <name type="scientific">Orbilia ellipsospora</name>
    <dbReference type="NCBI Taxonomy" id="2528407"/>
    <lineage>
        <taxon>Eukaryota</taxon>
        <taxon>Fungi</taxon>
        <taxon>Dikarya</taxon>
        <taxon>Ascomycota</taxon>
        <taxon>Pezizomycotina</taxon>
        <taxon>Orbiliomycetes</taxon>
        <taxon>Orbiliales</taxon>
        <taxon>Orbiliaceae</taxon>
        <taxon>Orbilia</taxon>
    </lineage>
</organism>
<dbReference type="InterPro" id="IPR056884">
    <property type="entry name" value="NPHP3-like_N"/>
</dbReference>
<feature type="domain" description="DUF7708" evidence="3">
    <location>
        <begin position="63"/>
        <end position="216"/>
    </location>
</feature>
<keyword evidence="1" id="KW-0677">Repeat</keyword>
<dbReference type="PANTHER" id="PTHR10039:SF14">
    <property type="entry name" value="NACHT DOMAIN-CONTAINING PROTEIN"/>
    <property type="match status" value="1"/>
</dbReference>
<evidence type="ECO:0008006" key="7">
    <source>
        <dbReference type="Google" id="ProtNLM"/>
    </source>
</evidence>
<name>A0AAV9WUI3_9PEZI</name>
<gene>
    <name evidence="5" type="ORF">TWF694_005075</name>
</gene>
<dbReference type="PROSITE" id="PS50088">
    <property type="entry name" value="ANK_REPEAT"/>
    <property type="match status" value="1"/>
</dbReference>
<reference evidence="5 6" key="1">
    <citation type="submission" date="2019-10" db="EMBL/GenBank/DDBJ databases">
        <authorList>
            <person name="Palmer J.M."/>
        </authorList>
    </citation>
    <scope>NUCLEOTIDE SEQUENCE [LARGE SCALE GENOMIC DNA]</scope>
    <source>
        <strain evidence="5 6">TWF694</strain>
    </source>
</reference>
<dbReference type="InterPro" id="IPR027417">
    <property type="entry name" value="P-loop_NTPase"/>
</dbReference>
<dbReference type="Proteomes" id="UP001365542">
    <property type="component" value="Unassembled WGS sequence"/>
</dbReference>
<dbReference type="InterPro" id="IPR036770">
    <property type="entry name" value="Ankyrin_rpt-contain_sf"/>
</dbReference>
<comment type="caution">
    <text evidence="5">The sequence shown here is derived from an EMBL/GenBank/DDBJ whole genome shotgun (WGS) entry which is preliminary data.</text>
</comment>
<keyword evidence="6" id="KW-1185">Reference proteome</keyword>
<evidence type="ECO:0000313" key="6">
    <source>
        <dbReference type="Proteomes" id="UP001365542"/>
    </source>
</evidence>
<feature type="repeat" description="ANK" evidence="2">
    <location>
        <begin position="882"/>
        <end position="914"/>
    </location>
</feature>
<evidence type="ECO:0000256" key="1">
    <source>
        <dbReference type="ARBA" id="ARBA00022737"/>
    </source>
</evidence>
<dbReference type="Pfam" id="PF24809">
    <property type="entry name" value="DUF7708"/>
    <property type="match status" value="1"/>
</dbReference>
<evidence type="ECO:0000313" key="5">
    <source>
        <dbReference type="EMBL" id="KAK6526491.1"/>
    </source>
</evidence>
<dbReference type="SMART" id="SM00248">
    <property type="entry name" value="ANK"/>
    <property type="match status" value="4"/>
</dbReference>
<dbReference type="PROSITE" id="PS50297">
    <property type="entry name" value="ANK_REP_REGION"/>
    <property type="match status" value="1"/>
</dbReference>
<dbReference type="Pfam" id="PF24883">
    <property type="entry name" value="NPHP3_N"/>
    <property type="match status" value="1"/>
</dbReference>
<dbReference type="Gene3D" id="3.40.50.300">
    <property type="entry name" value="P-loop containing nucleotide triphosphate hydrolases"/>
    <property type="match status" value="1"/>
</dbReference>
<dbReference type="SUPFAM" id="SSF48403">
    <property type="entry name" value="Ankyrin repeat"/>
    <property type="match status" value="1"/>
</dbReference>
<dbReference type="PANTHER" id="PTHR10039">
    <property type="entry name" value="AMELOGENIN"/>
    <property type="match status" value="1"/>
</dbReference>